<dbReference type="PANTHER" id="PTHR44054">
    <property type="entry name" value="SYNAPTIC VESICLE MEMBRANE PROTEIN VAT-1 HOMOLOG-LIKE"/>
    <property type="match status" value="1"/>
</dbReference>
<dbReference type="Gene3D" id="3.40.50.720">
    <property type="entry name" value="NAD(P)-binding Rossmann-like Domain"/>
    <property type="match status" value="1"/>
</dbReference>
<keyword evidence="3" id="KW-1185">Reference proteome</keyword>
<dbReference type="Proteomes" id="UP000838756">
    <property type="component" value="Unassembled WGS sequence"/>
</dbReference>
<keyword evidence="1" id="KW-0560">Oxidoreductase</keyword>
<reference evidence="2" key="1">
    <citation type="submission" date="2022-03" db="EMBL/GenBank/DDBJ databases">
        <authorList>
            <person name="Lindestad O."/>
        </authorList>
    </citation>
    <scope>NUCLEOTIDE SEQUENCE</scope>
</reference>
<name>A0A8S4QNG3_9NEOP</name>
<dbReference type="AlphaFoldDB" id="A0A8S4QNG3"/>
<feature type="non-terminal residue" evidence="2">
    <location>
        <position position="1"/>
    </location>
</feature>
<proteinExistence type="predicted"/>
<evidence type="ECO:0000313" key="3">
    <source>
        <dbReference type="Proteomes" id="UP000838756"/>
    </source>
</evidence>
<accession>A0A8S4QNG3</accession>
<dbReference type="InterPro" id="IPR052100">
    <property type="entry name" value="SV-ATPase_mito-regulator"/>
</dbReference>
<dbReference type="GO" id="GO:0016491">
    <property type="term" value="F:oxidoreductase activity"/>
    <property type="evidence" value="ECO:0007669"/>
    <property type="project" value="UniProtKB-KW"/>
</dbReference>
<comment type="caution">
    <text evidence="2">The sequence shown here is derived from an EMBL/GenBank/DDBJ whole genome shotgun (WGS) entry which is preliminary data.</text>
</comment>
<organism evidence="2 3">
    <name type="scientific">Pararge aegeria aegeria</name>
    <dbReference type="NCBI Taxonomy" id="348720"/>
    <lineage>
        <taxon>Eukaryota</taxon>
        <taxon>Metazoa</taxon>
        <taxon>Ecdysozoa</taxon>
        <taxon>Arthropoda</taxon>
        <taxon>Hexapoda</taxon>
        <taxon>Insecta</taxon>
        <taxon>Pterygota</taxon>
        <taxon>Neoptera</taxon>
        <taxon>Endopterygota</taxon>
        <taxon>Lepidoptera</taxon>
        <taxon>Glossata</taxon>
        <taxon>Ditrysia</taxon>
        <taxon>Papilionoidea</taxon>
        <taxon>Nymphalidae</taxon>
        <taxon>Satyrinae</taxon>
        <taxon>Satyrini</taxon>
        <taxon>Parargina</taxon>
        <taxon>Pararge</taxon>
    </lineage>
</organism>
<dbReference type="PANTHER" id="PTHR44054:SF2">
    <property type="entry name" value="SYNAPTIC VESICLE MEMBRANE PROTEIN VAT-1 HOMOLOG-LIKE"/>
    <property type="match status" value="1"/>
</dbReference>
<evidence type="ECO:0000256" key="1">
    <source>
        <dbReference type="ARBA" id="ARBA00023002"/>
    </source>
</evidence>
<protein>
    <submittedName>
        <fullName evidence="2">Jg9309 protein</fullName>
    </submittedName>
</protein>
<dbReference type="EMBL" id="CAKXAJ010012025">
    <property type="protein sequence ID" value="CAH2215562.1"/>
    <property type="molecule type" value="Genomic_DNA"/>
</dbReference>
<gene>
    <name evidence="2" type="primary">jg9309</name>
    <name evidence="2" type="ORF">PAEG_LOCUS3694</name>
</gene>
<sequence>MPQGQAVAQLSKTVENVTVFGVCSKSKHEALKANNNNIDHLLERGSDYTSEVR</sequence>
<dbReference type="OrthoDB" id="203908at2759"/>
<evidence type="ECO:0000313" key="2">
    <source>
        <dbReference type="EMBL" id="CAH2215562.1"/>
    </source>
</evidence>